<dbReference type="Pfam" id="PF06691">
    <property type="entry name" value="DUF1189"/>
    <property type="match status" value="1"/>
</dbReference>
<dbReference type="EMBL" id="FQVM01000010">
    <property type="protein sequence ID" value="SHE75385.1"/>
    <property type="molecule type" value="Genomic_DNA"/>
</dbReference>
<gene>
    <name evidence="2" type="ORF">SAMN05443638_11022</name>
</gene>
<dbReference type="InterPro" id="IPR009574">
    <property type="entry name" value="DUF1189"/>
</dbReference>
<evidence type="ECO:0000256" key="1">
    <source>
        <dbReference type="SAM" id="Phobius"/>
    </source>
</evidence>
<keyword evidence="1" id="KW-0812">Transmembrane</keyword>
<dbReference type="RefSeq" id="WP_072895218.1">
    <property type="nucleotide sequence ID" value="NZ_FQVM01000010.1"/>
</dbReference>
<dbReference type="STRING" id="1533.SAMN05443638_11022"/>
<reference evidence="2 3" key="1">
    <citation type="submission" date="2016-11" db="EMBL/GenBank/DDBJ databases">
        <authorList>
            <person name="Jaros S."/>
            <person name="Januszkiewicz K."/>
            <person name="Wedrychowicz H."/>
        </authorList>
    </citation>
    <scope>NUCLEOTIDE SEQUENCE [LARGE SCALE GENOMIC DNA]</scope>
    <source>
        <strain evidence="2 3">DSM 2631</strain>
    </source>
</reference>
<evidence type="ECO:0008006" key="4">
    <source>
        <dbReference type="Google" id="ProtNLM"/>
    </source>
</evidence>
<feature type="transmembrane region" description="Helical" evidence="1">
    <location>
        <begin position="31"/>
        <end position="51"/>
    </location>
</feature>
<dbReference type="AlphaFoldDB" id="A0A1M4W2J9"/>
<sequence length="259" mass="30522">MDKISFKDRLIISIYKPKNYILLYKDRFFRALIYIVIISFILGIISFFNIFHKYNKFINSVEIEVKNNFPDFSFHNGILHVNQKDEIVIKNSGGLEIIIDTRDGEGNIINNYLYGRDKVILVLKDKIIYKSKDKIDETQLDTFKKITLNKEKFIKYVFKFKLGLITLIIIFPFLIFIINIFSCFLLTLLGVLITSVLKIKISFVDLFKLSIYSNTFPSILKSIFMLFGFSNNKFNYIYIILGSFYLIFSIKYITINLEK</sequence>
<evidence type="ECO:0000313" key="3">
    <source>
        <dbReference type="Proteomes" id="UP000184035"/>
    </source>
</evidence>
<feature type="transmembrane region" description="Helical" evidence="1">
    <location>
        <begin position="177"/>
        <end position="197"/>
    </location>
</feature>
<name>A0A1M4W2J9_9CLOT</name>
<proteinExistence type="predicted"/>
<dbReference type="OrthoDB" id="1935735at2"/>
<evidence type="ECO:0000313" key="2">
    <source>
        <dbReference type="EMBL" id="SHE75385.1"/>
    </source>
</evidence>
<keyword evidence="3" id="KW-1185">Reference proteome</keyword>
<feature type="transmembrane region" description="Helical" evidence="1">
    <location>
        <begin position="236"/>
        <end position="254"/>
    </location>
</feature>
<keyword evidence="1" id="KW-1133">Transmembrane helix</keyword>
<protein>
    <recommendedName>
        <fullName evidence="4">Maltodextrin utilization protein YvdJ</fullName>
    </recommendedName>
</protein>
<accession>A0A1M4W2J9</accession>
<keyword evidence="1" id="KW-0472">Membrane</keyword>
<dbReference type="Proteomes" id="UP000184035">
    <property type="component" value="Unassembled WGS sequence"/>
</dbReference>
<organism evidence="2 3">
    <name type="scientific">Clostridium fallax</name>
    <dbReference type="NCBI Taxonomy" id="1533"/>
    <lineage>
        <taxon>Bacteria</taxon>
        <taxon>Bacillati</taxon>
        <taxon>Bacillota</taxon>
        <taxon>Clostridia</taxon>
        <taxon>Eubacteriales</taxon>
        <taxon>Clostridiaceae</taxon>
        <taxon>Clostridium</taxon>
    </lineage>
</organism>